<protein>
    <submittedName>
        <fullName evidence="2">Zinc metalloprotease</fullName>
    </submittedName>
</protein>
<reference evidence="2 3" key="1">
    <citation type="submission" date="2017-09" db="EMBL/GenBank/DDBJ databases">
        <title>Draft Genome Sequence of Corynebacterium accolens AH4003.</title>
        <authorList>
            <person name="Chen Y."/>
            <person name="Oosthuysen W.F."/>
            <person name="Kelley S."/>
            <person name="Horswill A."/>
        </authorList>
    </citation>
    <scope>NUCLEOTIDE SEQUENCE [LARGE SCALE GENOMIC DNA]</scope>
    <source>
        <strain evidence="2 3">AH4003</strain>
    </source>
</reference>
<dbReference type="Proteomes" id="UP000218690">
    <property type="component" value="Unassembled WGS sequence"/>
</dbReference>
<keyword evidence="2" id="KW-0645">Protease</keyword>
<dbReference type="GO" id="GO:0006508">
    <property type="term" value="P:proteolysis"/>
    <property type="evidence" value="ECO:0007669"/>
    <property type="project" value="UniProtKB-KW"/>
</dbReference>
<evidence type="ECO:0000313" key="3">
    <source>
        <dbReference type="Proteomes" id="UP000218690"/>
    </source>
</evidence>
<dbReference type="AlphaFoldDB" id="A0A2A4ANL1"/>
<feature type="region of interest" description="Disordered" evidence="1">
    <location>
        <begin position="208"/>
        <end position="322"/>
    </location>
</feature>
<evidence type="ECO:0000313" key="2">
    <source>
        <dbReference type="EMBL" id="PCC84034.1"/>
    </source>
</evidence>
<dbReference type="PRINTS" id="PR01217">
    <property type="entry name" value="PRICHEXTENSN"/>
</dbReference>
<feature type="region of interest" description="Disordered" evidence="1">
    <location>
        <begin position="430"/>
        <end position="548"/>
    </location>
</feature>
<keyword evidence="2" id="KW-0378">Hydrolase</keyword>
<proteinExistence type="predicted"/>
<evidence type="ECO:0000256" key="1">
    <source>
        <dbReference type="SAM" id="MobiDB-lite"/>
    </source>
</evidence>
<feature type="compositionally biased region" description="Low complexity" evidence="1">
    <location>
        <begin position="236"/>
        <end position="250"/>
    </location>
</feature>
<accession>A0A2A4ANL1</accession>
<dbReference type="EMBL" id="NWBP01000001">
    <property type="protein sequence ID" value="PCC84034.1"/>
    <property type="molecule type" value="Genomic_DNA"/>
</dbReference>
<name>A0A2A4ANL1_9CORY</name>
<feature type="compositionally biased region" description="Pro residues" evidence="1">
    <location>
        <begin position="271"/>
        <end position="318"/>
    </location>
</feature>
<dbReference type="GO" id="GO:0008237">
    <property type="term" value="F:metallopeptidase activity"/>
    <property type="evidence" value="ECO:0007669"/>
    <property type="project" value="UniProtKB-KW"/>
</dbReference>
<dbReference type="PANTHER" id="PTHR24216:SF65">
    <property type="entry name" value="PAXILLIN-LIKE PROTEIN 1"/>
    <property type="match status" value="1"/>
</dbReference>
<feature type="compositionally biased region" description="Pro residues" evidence="1">
    <location>
        <begin position="500"/>
        <end position="515"/>
    </location>
</feature>
<feature type="compositionally biased region" description="Pro residues" evidence="1">
    <location>
        <begin position="430"/>
        <end position="477"/>
    </location>
</feature>
<organism evidence="2 3">
    <name type="scientific">Corynebacterium accolens</name>
    <dbReference type="NCBI Taxonomy" id="38284"/>
    <lineage>
        <taxon>Bacteria</taxon>
        <taxon>Bacillati</taxon>
        <taxon>Actinomycetota</taxon>
        <taxon>Actinomycetes</taxon>
        <taxon>Mycobacteriales</taxon>
        <taxon>Corynebacteriaceae</taxon>
        <taxon>Corynebacterium</taxon>
    </lineage>
</organism>
<feature type="compositionally biased region" description="Pro residues" evidence="1">
    <location>
        <begin position="524"/>
        <end position="534"/>
    </location>
</feature>
<dbReference type="PANTHER" id="PTHR24216">
    <property type="entry name" value="PAXILLIN-RELATED"/>
    <property type="match status" value="1"/>
</dbReference>
<gene>
    <name evidence="2" type="ORF">COM45_01060</name>
</gene>
<sequence>MSTTKSLLGDYSQAVSQFQAASQGSYAGPSTPLDLLGGMIGSVDGIKPQELVRGTSAAMGGRRPARGGGGLKGFLVGTVLSIAGNALMDHLGGVQKDFEQERDEADELTGKAQQCSNAIEDIVGVSDTSLTELFSAVVPLLNILTMIASKHPLGRFIVPIISSIGANVIEQTNDMVMTTCRDRDSAIEQCYDKFEECCSKVCERELPKTPPEPARGCEPPLADAPCPSAPPTVTGQPPADTTQPAQTPPAEVCDAPVPPSKTPPTCTTPAGAPPAPPNPAPNPAPTPVPPTAPPTVPSVAPPVATPPPQSPVCPPPAAPVEQPCTQPAQALVEPEPIQPAQAPCPEEQPRQVTVQQDTEVQHDAETKQETAECEQEIVECEQETTRVAQQCPPEQSCCGCLGALGVGIAIIGVGLLAAAAAECLENMPIPEEPCPEPPPAPEPPAPEPPAPEPCPPPAPEPPAPEPPQDGVIPPPPELAEVEEPTPPPEKVAHMQAAGAPAPPPPSEPAPAPESGPAPEATQAPAPPAPEPAPVPEDKTVHARKAGQW</sequence>
<keyword evidence="2" id="KW-0482">Metalloprotease</keyword>
<comment type="caution">
    <text evidence="2">The sequence shown here is derived from an EMBL/GenBank/DDBJ whole genome shotgun (WGS) entry which is preliminary data.</text>
</comment>